<feature type="active site" description="Charge relay system" evidence="9 10">
    <location>
        <position position="201"/>
    </location>
</feature>
<evidence type="ECO:0000256" key="3">
    <source>
        <dbReference type="ARBA" id="ARBA00011073"/>
    </source>
</evidence>
<evidence type="ECO:0000256" key="10">
    <source>
        <dbReference type="PROSITE-ProRule" id="PRU01240"/>
    </source>
</evidence>
<dbReference type="PANTHER" id="PTHR43806">
    <property type="entry name" value="PEPTIDASE S8"/>
    <property type="match status" value="1"/>
</dbReference>
<dbReference type="Pfam" id="PF00082">
    <property type="entry name" value="Peptidase_S8"/>
    <property type="match status" value="1"/>
</dbReference>
<feature type="domain" description="Peptidase S8/S53" evidence="12">
    <location>
        <begin position="143"/>
        <end position="442"/>
    </location>
</feature>
<keyword evidence="5 10" id="KW-0645">Protease</keyword>
<evidence type="ECO:0000313" key="13">
    <source>
        <dbReference type="EMBL" id="XDI35592.1"/>
    </source>
</evidence>
<dbReference type="RefSeq" id="WP_368503135.1">
    <property type="nucleotide sequence ID" value="NZ_CP162551.1"/>
</dbReference>
<gene>
    <name evidence="13" type="ORF">AB3N04_12800</name>
</gene>
<keyword evidence="4" id="KW-0964">Secreted</keyword>
<reference evidence="13" key="1">
    <citation type="submission" date="2024-07" db="EMBL/GenBank/DDBJ databases">
        <title>Identification and characteristics of an arsenic-resistant bacterial isolate, which belongs to a novel species.</title>
        <authorList>
            <person name="Juszczyk A."/>
            <person name="Kowalczyk A."/>
            <person name="Was K."/>
            <person name="Kosowicz W."/>
            <person name="Budzyn A."/>
            <person name="Latowski D."/>
        </authorList>
    </citation>
    <scope>NUCLEOTIDE SEQUENCE</scope>
    <source>
        <strain evidence="13">As8PL</strain>
    </source>
</reference>
<dbReference type="PANTHER" id="PTHR43806:SF11">
    <property type="entry name" value="CEREVISIN-RELATED"/>
    <property type="match status" value="1"/>
</dbReference>
<keyword evidence="7 10" id="KW-0720">Serine protease</keyword>
<feature type="active site" description="Charge relay system" evidence="9 10">
    <location>
        <position position="152"/>
    </location>
</feature>
<dbReference type="InterPro" id="IPR000209">
    <property type="entry name" value="Peptidase_S8/S53_dom"/>
</dbReference>
<sequence length="461" mass="48807">MKKYLVFMLMIILILQAFTFNNTSAEATSAVVDEKVWSALESKSTAQIIVTFDGEDKPTTQNISLLENLNITTAVTLNQLPIVGALATKAQVEQLAQDEEVKSIYLNERLTYFNADANEITGVNQVRADEGFAEQNGGLPVTGKGVGVVVNDSGVDGTHGDHTFKKNLVQNVLGTSYLSSTGIIPISYIENVINTDTNSGHGTHVAGTVGGTGTMSGGKYAGAAPEADLIGYGSGAVLLVLDGIGGFDYAIEHQDEYNIQVITNSWGSSGEFDPHHPINVASKKAHDAGITVLFAAGNEGPSEDTHNPYAKAPWVISVGAGEKDGSLADFSSRGTKDVGGTFEIDGEQWEWKDEPTVVAPGVDIISTRVLSPLSVISAPKDLQLIEPTYLPFYTTMSGTSMATPHVAGIVALLLDANPALTPSEVKDILQETATDMPGYESWEVGAGYVNAYDAVEAVFNQ</sequence>
<dbReference type="PROSITE" id="PS00137">
    <property type="entry name" value="SUBTILASE_HIS"/>
    <property type="match status" value="1"/>
</dbReference>
<dbReference type="InterPro" id="IPR036852">
    <property type="entry name" value="Peptidase_S8/S53_dom_sf"/>
</dbReference>
<accession>A0AB39BPS8</accession>
<evidence type="ECO:0000256" key="7">
    <source>
        <dbReference type="ARBA" id="ARBA00022825"/>
    </source>
</evidence>
<evidence type="ECO:0000256" key="9">
    <source>
        <dbReference type="PIRSR" id="PIRSR615500-1"/>
    </source>
</evidence>
<dbReference type="InterPro" id="IPR022398">
    <property type="entry name" value="Peptidase_S8_His-AS"/>
</dbReference>
<keyword evidence="11" id="KW-0732">Signal</keyword>
<dbReference type="InterPro" id="IPR023828">
    <property type="entry name" value="Peptidase_S8_Ser-AS"/>
</dbReference>
<keyword evidence="8" id="KW-0106">Calcium</keyword>
<dbReference type="EMBL" id="CP162551">
    <property type="protein sequence ID" value="XDI35592.1"/>
    <property type="molecule type" value="Genomic_DNA"/>
</dbReference>
<comment type="subcellular location">
    <subcellularLocation>
        <location evidence="2">Secreted</location>
    </subcellularLocation>
</comment>
<evidence type="ECO:0000256" key="4">
    <source>
        <dbReference type="ARBA" id="ARBA00022525"/>
    </source>
</evidence>
<evidence type="ECO:0000256" key="8">
    <source>
        <dbReference type="ARBA" id="ARBA00022837"/>
    </source>
</evidence>
<feature type="chain" id="PRO_5044262013" evidence="11">
    <location>
        <begin position="20"/>
        <end position="461"/>
    </location>
</feature>
<dbReference type="PROSITE" id="PS51892">
    <property type="entry name" value="SUBTILASE"/>
    <property type="match status" value="1"/>
</dbReference>
<name>A0AB39BPS8_9BACI</name>
<keyword evidence="6 10" id="KW-0378">Hydrolase</keyword>
<dbReference type="GO" id="GO:0006508">
    <property type="term" value="P:proteolysis"/>
    <property type="evidence" value="ECO:0007669"/>
    <property type="project" value="UniProtKB-KW"/>
</dbReference>
<evidence type="ECO:0000256" key="6">
    <source>
        <dbReference type="ARBA" id="ARBA00022801"/>
    </source>
</evidence>
<dbReference type="InterPro" id="IPR050131">
    <property type="entry name" value="Peptidase_S8_subtilisin-like"/>
</dbReference>
<dbReference type="GO" id="GO:0005576">
    <property type="term" value="C:extracellular region"/>
    <property type="evidence" value="ECO:0007669"/>
    <property type="project" value="UniProtKB-SubCell"/>
</dbReference>
<evidence type="ECO:0000256" key="1">
    <source>
        <dbReference type="ARBA" id="ARBA00001913"/>
    </source>
</evidence>
<evidence type="ECO:0000256" key="2">
    <source>
        <dbReference type="ARBA" id="ARBA00004613"/>
    </source>
</evidence>
<dbReference type="InterPro" id="IPR015500">
    <property type="entry name" value="Peptidase_S8_subtilisin-rel"/>
</dbReference>
<evidence type="ECO:0000256" key="11">
    <source>
        <dbReference type="SAM" id="SignalP"/>
    </source>
</evidence>
<dbReference type="PRINTS" id="PR00723">
    <property type="entry name" value="SUBTILISIN"/>
</dbReference>
<organism evidence="13">
    <name type="scientific">Alkalihalophilus sp. As8PL</name>
    <dbReference type="NCBI Taxonomy" id="3237103"/>
    <lineage>
        <taxon>Bacteria</taxon>
        <taxon>Bacillati</taxon>
        <taxon>Bacillota</taxon>
        <taxon>Bacilli</taxon>
        <taxon>Bacillales</taxon>
        <taxon>Bacillaceae</taxon>
        <taxon>Alkalihalophilus</taxon>
    </lineage>
</organism>
<protein>
    <submittedName>
        <fullName evidence="13">S8 family serine peptidase</fullName>
    </submittedName>
</protein>
<proteinExistence type="inferred from homology"/>
<dbReference type="GO" id="GO:0004252">
    <property type="term" value="F:serine-type endopeptidase activity"/>
    <property type="evidence" value="ECO:0007669"/>
    <property type="project" value="UniProtKB-UniRule"/>
</dbReference>
<dbReference type="AlphaFoldDB" id="A0AB39BPS8"/>
<feature type="active site" description="Charge relay system" evidence="9 10">
    <location>
        <position position="400"/>
    </location>
</feature>
<comment type="similarity">
    <text evidence="3 10">Belongs to the peptidase S8 family.</text>
</comment>
<comment type="cofactor">
    <cofactor evidence="1">
        <name>Ca(2+)</name>
        <dbReference type="ChEBI" id="CHEBI:29108"/>
    </cofactor>
</comment>
<evidence type="ECO:0000259" key="12">
    <source>
        <dbReference type="Pfam" id="PF00082"/>
    </source>
</evidence>
<dbReference type="PROSITE" id="PS00138">
    <property type="entry name" value="SUBTILASE_SER"/>
    <property type="match status" value="1"/>
</dbReference>
<evidence type="ECO:0000256" key="5">
    <source>
        <dbReference type="ARBA" id="ARBA00022670"/>
    </source>
</evidence>
<feature type="signal peptide" evidence="11">
    <location>
        <begin position="1"/>
        <end position="19"/>
    </location>
</feature>
<dbReference type="SUPFAM" id="SSF52743">
    <property type="entry name" value="Subtilisin-like"/>
    <property type="match status" value="1"/>
</dbReference>
<dbReference type="Gene3D" id="3.40.50.200">
    <property type="entry name" value="Peptidase S8/S53 domain"/>
    <property type="match status" value="1"/>
</dbReference>